<evidence type="ECO:0000313" key="1">
    <source>
        <dbReference type="EMBL" id="CBK21334.2"/>
    </source>
</evidence>
<gene>
    <name evidence="1" type="ORF">GSBLH_T00001511001</name>
</gene>
<accession>D8LZU5</accession>
<organism evidence="1">
    <name type="scientific">Blastocystis hominis</name>
    <dbReference type="NCBI Taxonomy" id="12968"/>
    <lineage>
        <taxon>Eukaryota</taxon>
        <taxon>Sar</taxon>
        <taxon>Stramenopiles</taxon>
        <taxon>Bigyra</taxon>
        <taxon>Opalozoa</taxon>
        <taxon>Opalinata</taxon>
        <taxon>Blastocystidae</taxon>
        <taxon>Blastocystis</taxon>
    </lineage>
</organism>
<reference evidence="1" key="1">
    <citation type="submission" date="2010-02" db="EMBL/GenBank/DDBJ databases">
        <title>Sequencing and annotation of the Blastocystis hominis genome.</title>
        <authorList>
            <person name="Wincker P."/>
        </authorList>
    </citation>
    <scope>NUCLEOTIDE SEQUENCE</scope>
    <source>
        <strain evidence="1">Singapore isolate B</strain>
    </source>
</reference>
<keyword evidence="2" id="KW-1185">Reference proteome</keyword>
<protein>
    <submittedName>
        <fullName evidence="1">Uncharacterized protein</fullName>
    </submittedName>
</protein>
<dbReference type="GeneID" id="24918760"/>
<dbReference type="InParanoid" id="D8LZU5"/>
<evidence type="ECO:0000313" key="2">
    <source>
        <dbReference type="Proteomes" id="UP000008312"/>
    </source>
</evidence>
<dbReference type="AlphaFoldDB" id="D8LZU5"/>
<dbReference type="Proteomes" id="UP000008312">
    <property type="component" value="Unassembled WGS sequence"/>
</dbReference>
<sequence>MRLLDQDLEDMDMKIDEMTDDIEYEDYLDELDAMEEEEAKRQTAQLPEAPTTMPKVKEVKMKEKERVAELNWIVCWIRAKRNEMGELGK</sequence>
<dbReference type="EMBL" id="FN668641">
    <property type="protein sequence ID" value="CBK21334.2"/>
    <property type="molecule type" value="Genomic_DNA"/>
</dbReference>
<name>D8LZU5_BLAHO</name>
<dbReference type="RefSeq" id="XP_012895382.1">
    <property type="nucleotide sequence ID" value="XM_013039928.1"/>
</dbReference>
<proteinExistence type="predicted"/>